<name>A0A6P1TUJ2_9FIRM</name>
<feature type="transmembrane region" description="Helical" evidence="7">
    <location>
        <begin position="13"/>
        <end position="32"/>
    </location>
</feature>
<evidence type="ECO:0000256" key="1">
    <source>
        <dbReference type="ARBA" id="ARBA00004651"/>
    </source>
</evidence>
<keyword evidence="4 7" id="KW-0812">Transmembrane</keyword>
<evidence type="ECO:0000256" key="5">
    <source>
        <dbReference type="ARBA" id="ARBA00022989"/>
    </source>
</evidence>
<feature type="domain" description="ABC transmembrane type-1" evidence="8">
    <location>
        <begin position="61"/>
        <end position="241"/>
    </location>
</feature>
<keyword evidence="2 7" id="KW-0813">Transport</keyword>
<dbReference type="GO" id="GO:0005886">
    <property type="term" value="C:plasma membrane"/>
    <property type="evidence" value="ECO:0007669"/>
    <property type="project" value="UniProtKB-SubCell"/>
</dbReference>
<dbReference type="CDD" id="cd06261">
    <property type="entry name" value="TM_PBP2"/>
    <property type="match status" value="1"/>
</dbReference>
<organism evidence="9 10">
    <name type="scientific">Anaerocolumna sedimenticola</name>
    <dbReference type="NCBI Taxonomy" id="2696063"/>
    <lineage>
        <taxon>Bacteria</taxon>
        <taxon>Bacillati</taxon>
        <taxon>Bacillota</taxon>
        <taxon>Clostridia</taxon>
        <taxon>Lachnospirales</taxon>
        <taxon>Lachnospiraceae</taxon>
        <taxon>Anaerocolumna</taxon>
    </lineage>
</organism>
<reference evidence="9 10" key="1">
    <citation type="submission" date="2020-01" db="EMBL/GenBank/DDBJ databases">
        <title>Genome analysis of Anaerocolumna sp. CBA3638.</title>
        <authorList>
            <person name="Kim J."/>
            <person name="Roh S.W."/>
        </authorList>
    </citation>
    <scope>NUCLEOTIDE SEQUENCE [LARGE SCALE GENOMIC DNA]</scope>
    <source>
        <strain evidence="9 10">CBA3638</strain>
    </source>
</reference>
<evidence type="ECO:0000259" key="8">
    <source>
        <dbReference type="PROSITE" id="PS50928"/>
    </source>
</evidence>
<gene>
    <name evidence="9" type="ORF">Ana3638_06005</name>
</gene>
<dbReference type="GO" id="GO:0055085">
    <property type="term" value="P:transmembrane transport"/>
    <property type="evidence" value="ECO:0007669"/>
    <property type="project" value="InterPro"/>
</dbReference>
<evidence type="ECO:0000313" key="9">
    <source>
        <dbReference type="EMBL" id="QHQ63651.1"/>
    </source>
</evidence>
<feature type="transmembrane region" description="Helical" evidence="7">
    <location>
        <begin position="124"/>
        <end position="148"/>
    </location>
</feature>
<feature type="transmembrane region" description="Helical" evidence="7">
    <location>
        <begin position="169"/>
        <end position="189"/>
    </location>
</feature>
<comment type="subcellular location">
    <subcellularLocation>
        <location evidence="1 7">Cell membrane</location>
        <topology evidence="1 7">Multi-pass membrane protein</topology>
    </subcellularLocation>
</comment>
<evidence type="ECO:0000256" key="7">
    <source>
        <dbReference type="RuleBase" id="RU363032"/>
    </source>
</evidence>
<feature type="transmembrane region" description="Helical" evidence="7">
    <location>
        <begin position="99"/>
        <end position="118"/>
    </location>
</feature>
<evidence type="ECO:0000256" key="2">
    <source>
        <dbReference type="ARBA" id="ARBA00022448"/>
    </source>
</evidence>
<dbReference type="PROSITE" id="PS50928">
    <property type="entry name" value="ABC_TM1"/>
    <property type="match status" value="1"/>
</dbReference>
<dbReference type="Gene3D" id="1.10.3720.10">
    <property type="entry name" value="MetI-like"/>
    <property type="match status" value="1"/>
</dbReference>
<dbReference type="AlphaFoldDB" id="A0A6P1TUJ2"/>
<accession>A0A6P1TUJ2</accession>
<keyword evidence="10" id="KW-1185">Reference proteome</keyword>
<evidence type="ECO:0000256" key="6">
    <source>
        <dbReference type="ARBA" id="ARBA00023136"/>
    </source>
</evidence>
<dbReference type="InterPro" id="IPR000515">
    <property type="entry name" value="MetI-like"/>
</dbReference>
<dbReference type="EMBL" id="CP048000">
    <property type="protein sequence ID" value="QHQ63651.1"/>
    <property type="molecule type" value="Genomic_DNA"/>
</dbReference>
<evidence type="ECO:0000256" key="3">
    <source>
        <dbReference type="ARBA" id="ARBA00022475"/>
    </source>
</evidence>
<keyword evidence="5 7" id="KW-1133">Transmembrane helix</keyword>
<dbReference type="PANTHER" id="PTHR30151:SF0">
    <property type="entry name" value="ABC TRANSPORTER PERMEASE PROTEIN MJ0413-RELATED"/>
    <property type="match status" value="1"/>
</dbReference>
<keyword evidence="3" id="KW-1003">Cell membrane</keyword>
<sequence length="253" mass="28465">MKQVKSAVYNNKYRILAVVFWITVWQSASMLISKEMLLASPFAVIKALGFLTGKGVFWLSIFNSFLKILMGFLLAIILGILLAVLSYKMLILKEIISPLMKIIQATPVASFIILALLWVESKNLSILCSFLMVIPVIYVNVLQGIVGTDPKLKEMAYVFQITSFKKVRYIYLPAVMPYFVSASTVGLGLCWKAGIAAEVIGLPKFSIGEQLYEAKIYLMTDELFAWTIVIILISVISERLIIRLIHRVQIMLT</sequence>
<keyword evidence="6 7" id="KW-0472">Membrane</keyword>
<dbReference type="Proteomes" id="UP000464314">
    <property type="component" value="Chromosome"/>
</dbReference>
<feature type="transmembrane region" description="Helical" evidence="7">
    <location>
        <begin position="68"/>
        <end position="87"/>
    </location>
</feature>
<feature type="transmembrane region" description="Helical" evidence="7">
    <location>
        <begin position="223"/>
        <end position="242"/>
    </location>
</feature>
<evidence type="ECO:0000256" key="4">
    <source>
        <dbReference type="ARBA" id="ARBA00022692"/>
    </source>
</evidence>
<dbReference type="SUPFAM" id="SSF161098">
    <property type="entry name" value="MetI-like"/>
    <property type="match status" value="1"/>
</dbReference>
<protein>
    <submittedName>
        <fullName evidence="9">ABC transporter permease subunit</fullName>
    </submittedName>
</protein>
<comment type="similarity">
    <text evidence="7">Belongs to the binding-protein-dependent transport system permease family.</text>
</comment>
<dbReference type="Pfam" id="PF00528">
    <property type="entry name" value="BPD_transp_1"/>
    <property type="match status" value="1"/>
</dbReference>
<dbReference type="InterPro" id="IPR035906">
    <property type="entry name" value="MetI-like_sf"/>
</dbReference>
<dbReference type="PANTHER" id="PTHR30151">
    <property type="entry name" value="ALKANE SULFONATE ABC TRANSPORTER-RELATED, MEMBRANE SUBUNIT"/>
    <property type="match status" value="1"/>
</dbReference>
<feature type="transmembrane region" description="Helical" evidence="7">
    <location>
        <begin position="44"/>
        <end position="62"/>
    </location>
</feature>
<dbReference type="KEGG" id="anr:Ana3638_06005"/>
<proteinExistence type="inferred from homology"/>
<evidence type="ECO:0000313" key="10">
    <source>
        <dbReference type="Proteomes" id="UP000464314"/>
    </source>
</evidence>